<keyword evidence="9" id="KW-0862">Zinc</keyword>
<dbReference type="PROSITE" id="PS00132">
    <property type="entry name" value="CARBOXYPEPT_ZN_1"/>
    <property type="match status" value="1"/>
</dbReference>
<evidence type="ECO:0000256" key="13">
    <source>
        <dbReference type="PROSITE-ProRule" id="PRU01379"/>
    </source>
</evidence>
<dbReference type="EMBL" id="CAJVCH010024223">
    <property type="protein sequence ID" value="CAG7696150.1"/>
    <property type="molecule type" value="Genomic_DNA"/>
</dbReference>
<keyword evidence="4" id="KW-0964">Secreted</keyword>
<evidence type="ECO:0000259" key="14">
    <source>
        <dbReference type="PROSITE" id="PS52035"/>
    </source>
</evidence>
<keyword evidence="11" id="KW-1015">Disulfide bond</keyword>
<evidence type="ECO:0000256" key="10">
    <source>
        <dbReference type="ARBA" id="ARBA00023049"/>
    </source>
</evidence>
<comment type="cofactor">
    <cofactor evidence="1">
        <name>Zn(2+)</name>
        <dbReference type="ChEBI" id="CHEBI:29105"/>
    </cofactor>
</comment>
<keyword evidence="5" id="KW-0121">Carboxypeptidase</keyword>
<organism evidence="15 16">
    <name type="scientific">Allacma fusca</name>
    <dbReference type="NCBI Taxonomy" id="39272"/>
    <lineage>
        <taxon>Eukaryota</taxon>
        <taxon>Metazoa</taxon>
        <taxon>Ecdysozoa</taxon>
        <taxon>Arthropoda</taxon>
        <taxon>Hexapoda</taxon>
        <taxon>Collembola</taxon>
        <taxon>Symphypleona</taxon>
        <taxon>Sminthuridae</taxon>
        <taxon>Allacma</taxon>
    </lineage>
</organism>
<proteinExistence type="inferred from homology"/>
<dbReference type="OrthoDB" id="3626597at2759"/>
<comment type="similarity">
    <text evidence="3 13">Belongs to the peptidase M14 family.</text>
</comment>
<evidence type="ECO:0000256" key="6">
    <source>
        <dbReference type="ARBA" id="ARBA00022670"/>
    </source>
</evidence>
<reference evidence="15" key="1">
    <citation type="submission" date="2021-06" db="EMBL/GenBank/DDBJ databases">
        <authorList>
            <person name="Hodson N. C."/>
            <person name="Mongue J. A."/>
            <person name="Jaron S. K."/>
        </authorList>
    </citation>
    <scope>NUCLEOTIDE SEQUENCE</scope>
</reference>
<dbReference type="GO" id="GO:0004181">
    <property type="term" value="F:metallocarboxypeptidase activity"/>
    <property type="evidence" value="ECO:0007669"/>
    <property type="project" value="InterPro"/>
</dbReference>
<dbReference type="SMART" id="SM00631">
    <property type="entry name" value="Zn_pept"/>
    <property type="match status" value="1"/>
</dbReference>
<keyword evidence="7" id="KW-0479">Metal-binding</keyword>
<dbReference type="InterPro" id="IPR003146">
    <property type="entry name" value="M14A_act_pep"/>
</dbReference>
<name>A0A8J2NJ03_9HEXA</name>
<dbReference type="PROSITE" id="PS52035">
    <property type="entry name" value="PEPTIDASE_M14"/>
    <property type="match status" value="1"/>
</dbReference>
<feature type="domain" description="Peptidase M14" evidence="14">
    <location>
        <begin position="366"/>
        <end position="659"/>
    </location>
</feature>
<dbReference type="InterPro" id="IPR057246">
    <property type="entry name" value="CARBOXYPEPT_ZN_1"/>
</dbReference>
<dbReference type="Pfam" id="PF02244">
    <property type="entry name" value="Propep_M14"/>
    <property type="match status" value="1"/>
</dbReference>
<sequence length="683" mass="76860">MVKNLRKTGLTPVPTKQRFPFCHPGPIYNCHGNRWQTSVVDLLSGFIISLACLSFIPRFVTGLQCYECLSLQCHSGIICESIKSSIARTFIPNSHYIHFDPQILCPSPGVPTNSSEWDAVAFNCSRSDSLCLEAPVDVISAFDGLRDGKKLDLDSQMTSKGFLRGCASRRGLKELPGRTISVRKICLDNETHDEEFQRMEKFHDGYKITRIHYHEIYVDHGTENATRHNSLLCKCKVVNTIDNGHLKRRTWNQFYNPACKFQQVGCQVGNSNKIRYDGYKVYRIHPRTAEHAVFVKQLEQMGFHFWNGPSDVGKPSDVMLAPHQLSLLQDWKDNGIIVEEYIENVQKLIENEVVSINNELGLSFTQYSTLDQIDAFLQSGARDHSDIASVISIGKSFEGRDLNVIKISKSNDTKPVVFIDANIHAREWITSAVATFVIDSLLNGTNTNLTSFLNDFDIYVLPVLNPDGFVFTHQSNRLWRKTRSNYSSTSCLGADPNRNFGFHWLEGGSSTNPCSETHAGAKAFSEPETVALSKFLTSISSRLVFYLSIHSYGHYILIPYGHTNVKIPEYNNYYRIGSNAARSIAQRYGKQFRTGNVVDLLYVASGESFDWVKGILNPYLSLGIELRDQGQYGFVLPASQIIESGQEFVDGLVTFLQEVKAGTQNRTNTDPRPVLTPEVNLVQ</sequence>
<dbReference type="GO" id="GO:0005615">
    <property type="term" value="C:extracellular space"/>
    <property type="evidence" value="ECO:0007669"/>
    <property type="project" value="TreeGrafter"/>
</dbReference>
<accession>A0A8J2NJ03</accession>
<dbReference type="GO" id="GO:0006508">
    <property type="term" value="P:proteolysis"/>
    <property type="evidence" value="ECO:0007669"/>
    <property type="project" value="UniProtKB-KW"/>
</dbReference>
<protein>
    <recommendedName>
        <fullName evidence="14">Peptidase M14 domain-containing protein</fullName>
    </recommendedName>
</protein>
<evidence type="ECO:0000256" key="7">
    <source>
        <dbReference type="ARBA" id="ARBA00022723"/>
    </source>
</evidence>
<dbReference type="PANTHER" id="PTHR11705">
    <property type="entry name" value="PROTEASE FAMILY M14 CARBOXYPEPTIDASE A,B"/>
    <property type="match status" value="1"/>
</dbReference>
<evidence type="ECO:0000313" key="15">
    <source>
        <dbReference type="EMBL" id="CAG7696150.1"/>
    </source>
</evidence>
<comment type="caution">
    <text evidence="15">The sequence shown here is derived from an EMBL/GenBank/DDBJ whole genome shotgun (WGS) entry which is preliminary data.</text>
</comment>
<evidence type="ECO:0000256" key="3">
    <source>
        <dbReference type="ARBA" id="ARBA00005988"/>
    </source>
</evidence>
<dbReference type="FunFam" id="3.40.630.10:FF:000040">
    <property type="entry name" value="zinc carboxypeptidase"/>
    <property type="match status" value="1"/>
</dbReference>
<evidence type="ECO:0000256" key="2">
    <source>
        <dbReference type="ARBA" id="ARBA00004613"/>
    </source>
</evidence>
<dbReference type="GO" id="GO:0008270">
    <property type="term" value="F:zinc ion binding"/>
    <property type="evidence" value="ECO:0007669"/>
    <property type="project" value="InterPro"/>
</dbReference>
<dbReference type="PANTHER" id="PTHR11705:SF153">
    <property type="entry name" value="ZINC CARBOXYPEPTIDASE A 1-LIKE PROTEIN"/>
    <property type="match status" value="1"/>
</dbReference>
<evidence type="ECO:0000256" key="11">
    <source>
        <dbReference type="ARBA" id="ARBA00023157"/>
    </source>
</evidence>
<evidence type="ECO:0000256" key="1">
    <source>
        <dbReference type="ARBA" id="ARBA00001947"/>
    </source>
</evidence>
<gene>
    <name evidence="15" type="ORF">AFUS01_LOCUS3935</name>
</gene>
<keyword evidence="8" id="KW-0378">Hydrolase</keyword>
<dbReference type="AlphaFoldDB" id="A0A8J2NJ03"/>
<comment type="subcellular location">
    <subcellularLocation>
        <location evidence="2">Secreted</location>
    </subcellularLocation>
</comment>
<evidence type="ECO:0000256" key="5">
    <source>
        <dbReference type="ARBA" id="ARBA00022645"/>
    </source>
</evidence>
<keyword evidence="6" id="KW-0645">Protease</keyword>
<dbReference type="Pfam" id="PF00246">
    <property type="entry name" value="Peptidase_M14"/>
    <property type="match status" value="1"/>
</dbReference>
<feature type="active site" description="Proton donor/acceptor" evidence="13">
    <location>
        <position position="625"/>
    </location>
</feature>
<evidence type="ECO:0000256" key="12">
    <source>
        <dbReference type="ARBA" id="ARBA00057299"/>
    </source>
</evidence>
<dbReference type="InterPro" id="IPR000834">
    <property type="entry name" value="Peptidase_M14"/>
</dbReference>
<evidence type="ECO:0000256" key="4">
    <source>
        <dbReference type="ARBA" id="ARBA00022525"/>
    </source>
</evidence>
<evidence type="ECO:0000256" key="9">
    <source>
        <dbReference type="ARBA" id="ARBA00022833"/>
    </source>
</evidence>
<keyword evidence="16" id="KW-1185">Reference proteome</keyword>
<dbReference type="Proteomes" id="UP000708208">
    <property type="component" value="Unassembled WGS sequence"/>
</dbReference>
<evidence type="ECO:0000313" key="16">
    <source>
        <dbReference type="Proteomes" id="UP000708208"/>
    </source>
</evidence>
<evidence type="ECO:0000256" key="8">
    <source>
        <dbReference type="ARBA" id="ARBA00022801"/>
    </source>
</evidence>
<keyword evidence="10" id="KW-0482">Metalloprotease</keyword>
<comment type="function">
    <text evidence="12">Involved in the digestion of the blood meal.</text>
</comment>
<dbReference type="CDD" id="cd03860">
    <property type="entry name" value="M14_CP_A-B_like"/>
    <property type="match status" value="1"/>
</dbReference>